<evidence type="ECO:0008006" key="8">
    <source>
        <dbReference type="Google" id="ProtNLM"/>
    </source>
</evidence>
<dbReference type="Pfam" id="PF13656">
    <property type="entry name" value="RNA_pol_L_2"/>
    <property type="match status" value="1"/>
</dbReference>
<dbReference type="InterPro" id="IPR036603">
    <property type="entry name" value="RBP11-like"/>
</dbReference>
<evidence type="ECO:0000259" key="6">
    <source>
        <dbReference type="Pfam" id="PF13656"/>
    </source>
</evidence>
<dbReference type="GO" id="GO:0003899">
    <property type="term" value="F:DNA-directed RNA polymerase activity"/>
    <property type="evidence" value="ECO:0007669"/>
    <property type="project" value="InterPro"/>
</dbReference>
<organism evidence="7">
    <name type="scientific">Satyrvirus sp</name>
    <dbReference type="NCBI Taxonomy" id="2487771"/>
    <lineage>
        <taxon>Viruses</taxon>
        <taxon>Varidnaviria</taxon>
        <taxon>Bamfordvirae</taxon>
        <taxon>Nucleocytoviricota</taxon>
        <taxon>Megaviricetes</taxon>
        <taxon>Imitervirales</taxon>
        <taxon>Mimiviridae</taxon>
        <taxon>Megamimivirinae</taxon>
    </lineage>
</organism>
<feature type="domain" description="DNA-directed RNA polymerase RBP11-like dimerisation" evidence="6">
    <location>
        <begin position="287"/>
        <end position="359"/>
    </location>
</feature>
<dbReference type="GO" id="GO:0044423">
    <property type="term" value="C:virion component"/>
    <property type="evidence" value="ECO:0007669"/>
    <property type="project" value="UniProtKB-KW"/>
</dbReference>
<dbReference type="InterPro" id="IPR036643">
    <property type="entry name" value="RNApol_insert_sf"/>
</dbReference>
<evidence type="ECO:0000256" key="1">
    <source>
        <dbReference type="ARBA" id="ARBA00004328"/>
    </source>
</evidence>
<sequence length="365" mass="42127">MVEKDSKFIFDSDVPNDSIDIYGDLDIKIKKLKTENPKEFRIEIGGKNIDNTVVNALRRTILMNIPIYGFHRSNIFVEVDKSKNMYNNDLIYNQIETLPIFDVPNYFDLENPETFLSTDVLKNLFGNFEQEKYTEEKTNEEIISLDANKKLFKIELSINYKNNTGSDKFVSTHDAVLKIDGKNSNGYTIRDPICILVLKPGEEISLRAEANLGTSSMHASYEATTNAIHEEISPTKYILEYETLEQLDKNIIFTKACIILIKKLEYLNKYIKKKFKDGKEKNYPEIIKIELFGEDHTLGNLLTTALQKCEFVEKAGYIMKHPFINQITLEYKLINKSKIGPINVLIDCIDYLVRIFKQIVQLASK</sequence>
<dbReference type="GO" id="GO:0003677">
    <property type="term" value="F:DNA binding"/>
    <property type="evidence" value="ECO:0007669"/>
    <property type="project" value="InterPro"/>
</dbReference>
<evidence type="ECO:0000259" key="5">
    <source>
        <dbReference type="Pfam" id="PF01193"/>
    </source>
</evidence>
<evidence type="ECO:0000256" key="4">
    <source>
        <dbReference type="ARBA" id="ARBA00023163"/>
    </source>
</evidence>
<evidence type="ECO:0000256" key="2">
    <source>
        <dbReference type="ARBA" id="ARBA00022478"/>
    </source>
</evidence>
<dbReference type="SUPFAM" id="SSF56553">
    <property type="entry name" value="Insert subdomain of RNA polymerase alpha subunit"/>
    <property type="match status" value="1"/>
</dbReference>
<dbReference type="InterPro" id="IPR009025">
    <property type="entry name" value="RBP11-like_dimer"/>
</dbReference>
<dbReference type="Pfam" id="PF01193">
    <property type="entry name" value="RNA_pol_L"/>
    <property type="match status" value="1"/>
</dbReference>
<keyword evidence="3" id="KW-0946">Virion</keyword>
<protein>
    <recommendedName>
        <fullName evidence="8">DNA-directed RNA polymerase RpoA/D/Rpb3-type domain-containing protein</fullName>
    </recommendedName>
</protein>
<dbReference type="EMBL" id="MK072445">
    <property type="protein sequence ID" value="AYV85278.1"/>
    <property type="molecule type" value="Genomic_DNA"/>
</dbReference>
<dbReference type="InterPro" id="IPR008193">
    <property type="entry name" value="RNA_pol_Rpb11_13-16kDa_CS"/>
</dbReference>
<dbReference type="InterPro" id="IPR011263">
    <property type="entry name" value="DNA-dir_RNA_pol_RpoA/D/Rpb3"/>
</dbReference>
<dbReference type="Gene3D" id="3.30.1360.10">
    <property type="entry name" value="RNA polymerase, RBP11-like subunit"/>
    <property type="match status" value="2"/>
</dbReference>
<feature type="domain" description="DNA-directed RNA polymerase RpoA/D/Rpb3-type" evidence="5">
    <location>
        <begin position="47"/>
        <end position="264"/>
    </location>
</feature>
<gene>
    <name evidence="7" type="ORF">Satyrvirus9_4</name>
</gene>
<dbReference type="PROSITE" id="PS01154">
    <property type="entry name" value="RNA_POL_L_13KD"/>
    <property type="match status" value="1"/>
</dbReference>
<dbReference type="SUPFAM" id="SSF55257">
    <property type="entry name" value="RBP11-like subunits of RNA polymerase"/>
    <property type="match status" value="2"/>
</dbReference>
<dbReference type="Gene3D" id="2.170.120.12">
    <property type="entry name" value="DNA-directed RNA polymerase, insert domain"/>
    <property type="match status" value="1"/>
</dbReference>
<reference evidence="7" key="1">
    <citation type="submission" date="2018-10" db="EMBL/GenBank/DDBJ databases">
        <title>Hidden diversity of soil giant viruses.</title>
        <authorList>
            <person name="Schulz F."/>
            <person name="Alteio L."/>
            <person name="Goudeau D."/>
            <person name="Ryan E.M."/>
            <person name="Malmstrom R.R."/>
            <person name="Blanchard J."/>
            <person name="Woyke T."/>
        </authorList>
    </citation>
    <scope>NUCLEOTIDE SEQUENCE</scope>
    <source>
        <strain evidence="7">SAV1</strain>
    </source>
</reference>
<evidence type="ECO:0000313" key="7">
    <source>
        <dbReference type="EMBL" id="AYV85278.1"/>
    </source>
</evidence>
<name>A0A3G5ADT5_9VIRU</name>
<comment type="subcellular location">
    <subcellularLocation>
        <location evidence="1">Virion</location>
    </subcellularLocation>
</comment>
<keyword evidence="2" id="KW-0240">DNA-directed RNA polymerase</keyword>
<accession>A0A3G5ADT5</accession>
<evidence type="ECO:0000256" key="3">
    <source>
        <dbReference type="ARBA" id="ARBA00022844"/>
    </source>
</evidence>
<dbReference type="GO" id="GO:0006351">
    <property type="term" value="P:DNA-templated transcription"/>
    <property type="evidence" value="ECO:0007669"/>
    <property type="project" value="InterPro"/>
</dbReference>
<proteinExistence type="predicted"/>
<dbReference type="GO" id="GO:0046983">
    <property type="term" value="F:protein dimerization activity"/>
    <property type="evidence" value="ECO:0007669"/>
    <property type="project" value="InterPro"/>
</dbReference>
<keyword evidence="4" id="KW-0804">Transcription</keyword>
<dbReference type="GO" id="GO:0000428">
    <property type="term" value="C:DNA-directed RNA polymerase complex"/>
    <property type="evidence" value="ECO:0007669"/>
    <property type="project" value="UniProtKB-KW"/>
</dbReference>